<dbReference type="InterPro" id="IPR052137">
    <property type="entry name" value="uS15_ribosomal"/>
</dbReference>
<evidence type="ECO:0000313" key="11">
    <source>
        <dbReference type="EMBL" id="CAL1531636.1"/>
    </source>
</evidence>
<dbReference type="InterPro" id="IPR000589">
    <property type="entry name" value="Ribosomal_uS15"/>
</dbReference>
<proteinExistence type="inferred from homology"/>
<evidence type="ECO:0000256" key="5">
    <source>
        <dbReference type="ARBA" id="ARBA00023128"/>
    </source>
</evidence>
<keyword evidence="4" id="KW-0689">Ribosomal protein</keyword>
<dbReference type="PANTHER" id="PTHR46685:SF1">
    <property type="entry name" value="SMALL RIBOSOMAL SUBUNIT PROTEIN US15M"/>
    <property type="match status" value="1"/>
</dbReference>
<dbReference type="SUPFAM" id="SSF47060">
    <property type="entry name" value="S15/NS1 RNA-binding domain"/>
    <property type="match status" value="1"/>
</dbReference>
<dbReference type="Gene3D" id="1.10.287.10">
    <property type="entry name" value="S15/NS1, RNA-binding"/>
    <property type="match status" value="1"/>
</dbReference>
<evidence type="ECO:0000256" key="9">
    <source>
        <dbReference type="SAM" id="Coils"/>
    </source>
</evidence>
<organism evidence="11 12">
    <name type="scientific">Lymnaea stagnalis</name>
    <name type="common">Great pond snail</name>
    <name type="synonym">Helix stagnalis</name>
    <dbReference type="NCBI Taxonomy" id="6523"/>
    <lineage>
        <taxon>Eukaryota</taxon>
        <taxon>Metazoa</taxon>
        <taxon>Spiralia</taxon>
        <taxon>Lophotrochozoa</taxon>
        <taxon>Mollusca</taxon>
        <taxon>Gastropoda</taxon>
        <taxon>Heterobranchia</taxon>
        <taxon>Euthyneura</taxon>
        <taxon>Panpulmonata</taxon>
        <taxon>Hygrophila</taxon>
        <taxon>Lymnaeoidea</taxon>
        <taxon>Lymnaeidae</taxon>
        <taxon>Lymnaea</taxon>
    </lineage>
</organism>
<protein>
    <recommendedName>
        <fullName evidence="7">Small ribosomal subunit protein uS15m</fullName>
    </recommendedName>
    <alternativeName>
        <fullName evidence="8">28S ribosomal protein S15, mitochondrial</fullName>
    </alternativeName>
</protein>
<reference evidence="11 12" key="1">
    <citation type="submission" date="2024-04" db="EMBL/GenBank/DDBJ databases">
        <authorList>
            <consortium name="Genoscope - CEA"/>
            <person name="William W."/>
        </authorList>
    </citation>
    <scope>NUCLEOTIDE SEQUENCE [LARGE SCALE GENOMIC DNA]</scope>
</reference>
<evidence type="ECO:0000256" key="1">
    <source>
        <dbReference type="ARBA" id="ARBA00004173"/>
    </source>
</evidence>
<name>A0AAV2HHY3_LYMST</name>
<feature type="coiled-coil region" evidence="9">
    <location>
        <begin position="259"/>
        <end position="286"/>
    </location>
</feature>
<feature type="region of interest" description="Disordered" evidence="10">
    <location>
        <begin position="321"/>
        <end position="345"/>
    </location>
</feature>
<comment type="caution">
    <text evidence="11">The sequence shown here is derived from an EMBL/GenBank/DDBJ whole genome shotgun (WGS) entry which is preliminary data.</text>
</comment>
<accession>A0AAV2HHY3</accession>
<dbReference type="Pfam" id="PF00312">
    <property type="entry name" value="Ribosomal_S15"/>
    <property type="match status" value="1"/>
</dbReference>
<keyword evidence="5" id="KW-0496">Mitochondrion</keyword>
<dbReference type="GO" id="GO:0005763">
    <property type="term" value="C:mitochondrial small ribosomal subunit"/>
    <property type="evidence" value="ECO:0007669"/>
    <property type="project" value="TreeGrafter"/>
</dbReference>
<evidence type="ECO:0000256" key="3">
    <source>
        <dbReference type="ARBA" id="ARBA00022946"/>
    </source>
</evidence>
<keyword evidence="12" id="KW-1185">Reference proteome</keyword>
<comment type="similarity">
    <text evidence="2">Belongs to the universal ribosomal protein uS15 family.</text>
</comment>
<evidence type="ECO:0000256" key="8">
    <source>
        <dbReference type="ARBA" id="ARBA00035528"/>
    </source>
</evidence>
<evidence type="ECO:0000256" key="6">
    <source>
        <dbReference type="ARBA" id="ARBA00023274"/>
    </source>
</evidence>
<evidence type="ECO:0000313" key="12">
    <source>
        <dbReference type="Proteomes" id="UP001497497"/>
    </source>
</evidence>
<dbReference type="SMART" id="SM01387">
    <property type="entry name" value="Ribosomal_S15"/>
    <property type="match status" value="1"/>
</dbReference>
<dbReference type="GO" id="GO:0003723">
    <property type="term" value="F:RNA binding"/>
    <property type="evidence" value="ECO:0007669"/>
    <property type="project" value="TreeGrafter"/>
</dbReference>
<evidence type="ECO:0000256" key="4">
    <source>
        <dbReference type="ARBA" id="ARBA00022980"/>
    </source>
</evidence>
<gene>
    <name evidence="11" type="ORF">GSLYS_00005731001</name>
</gene>
<comment type="subcellular location">
    <subcellularLocation>
        <location evidence="1">Mitochondrion</location>
    </subcellularLocation>
</comment>
<dbReference type="Proteomes" id="UP001497497">
    <property type="component" value="Unassembled WGS sequence"/>
</dbReference>
<keyword evidence="3" id="KW-0809">Transit peptide</keyword>
<dbReference type="EMBL" id="CAXITT010000094">
    <property type="protein sequence ID" value="CAL1531636.1"/>
    <property type="molecule type" value="Genomic_DNA"/>
</dbReference>
<dbReference type="GO" id="GO:0032543">
    <property type="term" value="P:mitochondrial translation"/>
    <property type="evidence" value="ECO:0007669"/>
    <property type="project" value="TreeGrafter"/>
</dbReference>
<evidence type="ECO:0000256" key="2">
    <source>
        <dbReference type="ARBA" id="ARBA00008434"/>
    </source>
</evidence>
<evidence type="ECO:0000256" key="10">
    <source>
        <dbReference type="SAM" id="MobiDB-lite"/>
    </source>
</evidence>
<evidence type="ECO:0000256" key="7">
    <source>
        <dbReference type="ARBA" id="ARBA00035249"/>
    </source>
</evidence>
<keyword evidence="9" id="KW-0175">Coiled coil</keyword>
<dbReference type="GO" id="GO:0003735">
    <property type="term" value="F:structural constituent of ribosome"/>
    <property type="evidence" value="ECO:0007669"/>
    <property type="project" value="InterPro"/>
</dbReference>
<dbReference type="PANTHER" id="PTHR46685">
    <property type="entry name" value="28S RIBOSOMAL PROTEIN S15, MITOCHONDRIAL"/>
    <property type="match status" value="1"/>
</dbReference>
<dbReference type="AlphaFoldDB" id="A0AAV2HHY3"/>
<keyword evidence="6" id="KW-0687">Ribonucleoprotein</keyword>
<dbReference type="InterPro" id="IPR009068">
    <property type="entry name" value="uS15_NS1_RNA-bd_sf"/>
</dbReference>
<sequence length="345" mass="40097">MAAPLSVELVPNLFKGCITFNKKYPLSLPLNSRLWIQNLANFSSSDRIRRGTEASALKSGNSSNNRTAVACSAVHKPLLTTASLCSIIFSRNYGRKMIQKPPKITYFQYSGDLRKLPELDRSTILYSYQGLENEINNNETLKKLSSLEFASAAELANHRRQLIIDRIVELFGPNSEIEQQIALLTLGIRQMIPYCIQYRTDKGNKIWLLKRIFRRRRLLTKLREIDHERFEWLLRELKIQYVIPKDREEYKGWKHNLRVAKQQEAMAKQRQKLEALKAKYDVEKKIFFERKAAIMAGIKEDLEKFGLSKDFLEQLQKVEPVKSEVSQVHKPEDKNLKDAKQPSTK</sequence>